<evidence type="ECO:0000313" key="2">
    <source>
        <dbReference type="Proteomes" id="UP000451233"/>
    </source>
</evidence>
<protein>
    <submittedName>
        <fullName evidence="1">Uncharacterized protein</fullName>
    </submittedName>
</protein>
<dbReference type="Proteomes" id="UP000451233">
    <property type="component" value="Unassembled WGS sequence"/>
</dbReference>
<accession>A0A7K1Y1F3</accession>
<proteinExistence type="predicted"/>
<sequence length="102" mass="11893">MAIFKDSGENAEIFQQRDYVLNEVGIQRYEEEFGKDRATGYMEAMRDFNHQLKHILGAGYLYTGPPKAGMRMRIRIATLFHENDDLIDLFVTKNRSDNSPKF</sequence>
<evidence type="ECO:0000313" key="1">
    <source>
        <dbReference type="EMBL" id="MXV16908.1"/>
    </source>
</evidence>
<gene>
    <name evidence="1" type="ORF">GS398_16525</name>
</gene>
<dbReference type="AlphaFoldDB" id="A0A7K1Y1F3"/>
<comment type="caution">
    <text evidence="1">The sequence shown here is derived from an EMBL/GenBank/DDBJ whole genome shotgun (WGS) entry which is preliminary data.</text>
</comment>
<name>A0A7K1Y1F3_9SPHI</name>
<reference evidence="1 2" key="1">
    <citation type="submission" date="2019-11" db="EMBL/GenBank/DDBJ databases">
        <title>Pedobacter sp. HMF7056 Genome sequencing and assembly.</title>
        <authorList>
            <person name="Kang H."/>
            <person name="Kim H."/>
            <person name="Joh K."/>
        </authorList>
    </citation>
    <scope>NUCLEOTIDE SEQUENCE [LARGE SCALE GENOMIC DNA]</scope>
    <source>
        <strain evidence="1 2">HMF7056</strain>
    </source>
</reference>
<dbReference type="RefSeq" id="WP_160907923.1">
    <property type="nucleotide sequence ID" value="NZ_WVHS01000004.1"/>
</dbReference>
<dbReference type="EMBL" id="WVHS01000004">
    <property type="protein sequence ID" value="MXV16908.1"/>
    <property type="molecule type" value="Genomic_DNA"/>
</dbReference>
<keyword evidence="2" id="KW-1185">Reference proteome</keyword>
<organism evidence="1 2">
    <name type="scientific">Hufsiella ginkgonis</name>
    <dbReference type="NCBI Taxonomy" id="2695274"/>
    <lineage>
        <taxon>Bacteria</taxon>
        <taxon>Pseudomonadati</taxon>
        <taxon>Bacteroidota</taxon>
        <taxon>Sphingobacteriia</taxon>
        <taxon>Sphingobacteriales</taxon>
        <taxon>Sphingobacteriaceae</taxon>
        <taxon>Hufsiella</taxon>
    </lineage>
</organism>